<accession>A0A2W5PUZ2</accession>
<dbReference type="SUPFAM" id="SSF52922">
    <property type="entry name" value="TK C-terminal domain-like"/>
    <property type="match status" value="1"/>
</dbReference>
<dbReference type="InterPro" id="IPR029061">
    <property type="entry name" value="THDP-binding"/>
</dbReference>
<dbReference type="Proteomes" id="UP000249135">
    <property type="component" value="Unassembled WGS sequence"/>
</dbReference>
<dbReference type="InterPro" id="IPR055152">
    <property type="entry name" value="Transketolase-like_C_2"/>
</dbReference>
<dbReference type="Gene3D" id="3.40.50.970">
    <property type="match status" value="2"/>
</dbReference>
<dbReference type="PANTHER" id="PTHR43825:SF3">
    <property type="entry name" value="PYRUVATE DEHYDROGENASE E1 COMPONENT"/>
    <property type="match status" value="1"/>
</dbReference>
<sequence length="583" mass="65190">ELMMKTNDGDYQAMKANDGAYVRKHFFGRDPRTAKMVENMTDDEIWNLQRGGHDSQKVYAAFHAAQNHAGQPTVLLVKTVKGFGMGKIGEGKNTVHQTKKLSDEDIKAFRDRFNIPIPDSQIAELPFYKPADDTPEMKYLHERRKALGGYLPHRRTKADESFTVPALETFKAVLEPTAEGREISTTQAYVRFLTQLLRDQALGPRVVPILVDEARTFGMEGLFRQVGIYNPHGQQYTPVDKDQVMYYKEDKAGQILQEGINEAGGMSSWIAAATSYSTNNRIMVPFYVYYSMFGFQRIGDLAWAAGDMQARGFLLGGTSGRTTLNGEGLQHEDGHSHILAGTIPNCISYDPTFAHEVGVILHHGLKRMVEKQENVYYYLTLLNENYAMPGLQPGTEEQIIKGMYLSKQAPAIKGKNVPTVQLLGSGTILRESFFAQELLEKDWGVAASVWSCPSFNELARDGQDVDRWNLLHPTDEQRVPFVAQQLGGTTGPVVASTDYMKAYAEQIRPFIPKGRSYRVLGTDGFGRSDFRSKLREHFEINRHYIVVAALRALADDGAVPAAKVAEAIKKYGIKADKINPLYA</sequence>
<organism evidence="9 10">
    <name type="scientific">Variovorax paradoxus</name>
    <dbReference type="NCBI Taxonomy" id="34073"/>
    <lineage>
        <taxon>Bacteria</taxon>
        <taxon>Pseudomonadati</taxon>
        <taxon>Pseudomonadota</taxon>
        <taxon>Betaproteobacteria</taxon>
        <taxon>Burkholderiales</taxon>
        <taxon>Comamonadaceae</taxon>
        <taxon>Variovorax</taxon>
    </lineage>
</organism>
<gene>
    <name evidence="9" type="primary">aceE</name>
    <name evidence="9" type="ORF">DI563_19645</name>
</gene>
<dbReference type="PANTHER" id="PTHR43825">
    <property type="entry name" value="PYRUVATE DEHYDROGENASE E1 COMPONENT"/>
    <property type="match status" value="1"/>
</dbReference>
<proteinExistence type="predicted"/>
<evidence type="ECO:0000313" key="9">
    <source>
        <dbReference type="EMBL" id="PZQ69372.1"/>
    </source>
</evidence>
<comment type="cofactor">
    <cofactor evidence="1">
        <name>thiamine diphosphate</name>
        <dbReference type="ChEBI" id="CHEBI:58937"/>
    </cofactor>
</comment>
<comment type="catalytic activity">
    <reaction evidence="5">
        <text>N(6)-[(R)-lipoyl]-L-lysyl-[protein] + pyruvate + H(+) = N(6)-[(R)-S(8)-acetyldihydrolipoyl]-L-lysyl-[protein] + CO2</text>
        <dbReference type="Rhea" id="RHEA:19189"/>
        <dbReference type="Rhea" id="RHEA-COMP:10474"/>
        <dbReference type="Rhea" id="RHEA-COMP:10478"/>
        <dbReference type="ChEBI" id="CHEBI:15361"/>
        <dbReference type="ChEBI" id="CHEBI:15378"/>
        <dbReference type="ChEBI" id="CHEBI:16526"/>
        <dbReference type="ChEBI" id="CHEBI:83099"/>
        <dbReference type="ChEBI" id="CHEBI:83111"/>
        <dbReference type="EC" id="1.2.4.1"/>
    </reaction>
</comment>
<dbReference type="InterPro" id="IPR009014">
    <property type="entry name" value="Transketo_C/PFOR_II"/>
</dbReference>
<comment type="function">
    <text evidence="2">Component of the pyruvate dehydrogenase (PDH) complex, that catalyzes the overall conversion of pyruvate to acetyl-CoA and CO(2).</text>
</comment>
<evidence type="ECO:0000256" key="4">
    <source>
        <dbReference type="ARBA" id="ARBA00023052"/>
    </source>
</evidence>
<dbReference type="Pfam" id="PF22613">
    <property type="entry name" value="Transketolase_C_1"/>
    <property type="match status" value="1"/>
</dbReference>
<dbReference type="AlphaFoldDB" id="A0A2W5PUZ2"/>
<evidence type="ECO:0000256" key="2">
    <source>
        <dbReference type="ARBA" id="ARBA00003157"/>
    </source>
</evidence>
<evidence type="ECO:0000256" key="5">
    <source>
        <dbReference type="ARBA" id="ARBA00051231"/>
    </source>
</evidence>
<dbReference type="InterPro" id="IPR041621">
    <property type="entry name" value="PDH_E1_M"/>
</dbReference>
<dbReference type="InterPro" id="IPR005474">
    <property type="entry name" value="Transketolase_N"/>
</dbReference>
<dbReference type="Pfam" id="PF17831">
    <property type="entry name" value="PDH_E1_M"/>
    <property type="match status" value="1"/>
</dbReference>
<dbReference type="Gene3D" id="3.40.50.920">
    <property type="match status" value="1"/>
</dbReference>
<dbReference type="Pfam" id="PF00456">
    <property type="entry name" value="Transketolase_N"/>
    <property type="match status" value="1"/>
</dbReference>
<dbReference type="GO" id="GO:0004739">
    <property type="term" value="F:pyruvate dehydrogenase (acetyl-transferring) activity"/>
    <property type="evidence" value="ECO:0007669"/>
    <property type="project" value="UniProtKB-EC"/>
</dbReference>
<feature type="domain" description="Pyruvate dehydrogenase E1 component middle" evidence="7">
    <location>
        <begin position="177"/>
        <end position="389"/>
    </location>
</feature>
<evidence type="ECO:0000313" key="10">
    <source>
        <dbReference type="Proteomes" id="UP000249135"/>
    </source>
</evidence>
<evidence type="ECO:0000256" key="1">
    <source>
        <dbReference type="ARBA" id="ARBA00001964"/>
    </source>
</evidence>
<name>A0A2W5PUZ2_VARPD</name>
<evidence type="ECO:0000256" key="3">
    <source>
        <dbReference type="ARBA" id="ARBA00017172"/>
    </source>
</evidence>
<dbReference type="FunFam" id="3.40.50.970:FF:000009">
    <property type="entry name" value="Pyruvate dehydrogenase E1 component"/>
    <property type="match status" value="1"/>
</dbReference>
<feature type="non-terminal residue" evidence="9">
    <location>
        <position position="1"/>
    </location>
</feature>
<dbReference type="EMBL" id="QFPP01000299">
    <property type="protein sequence ID" value="PZQ69372.1"/>
    <property type="molecule type" value="Genomic_DNA"/>
</dbReference>
<dbReference type="InterPro" id="IPR004660">
    <property type="entry name" value="PDH_E1"/>
</dbReference>
<dbReference type="SUPFAM" id="SSF52518">
    <property type="entry name" value="Thiamin diphosphate-binding fold (THDP-binding)"/>
    <property type="match status" value="2"/>
</dbReference>
<feature type="domain" description="Transketolase-like C-terminal" evidence="8">
    <location>
        <begin position="402"/>
        <end position="540"/>
    </location>
</feature>
<feature type="domain" description="Transketolase N-terminal" evidence="6">
    <location>
        <begin position="46"/>
        <end position="114"/>
    </location>
</feature>
<evidence type="ECO:0000259" key="7">
    <source>
        <dbReference type="Pfam" id="PF17831"/>
    </source>
</evidence>
<protein>
    <recommendedName>
        <fullName evidence="3">Pyruvate dehydrogenase E1 component</fullName>
    </recommendedName>
</protein>
<evidence type="ECO:0000259" key="6">
    <source>
        <dbReference type="Pfam" id="PF00456"/>
    </source>
</evidence>
<dbReference type="NCBIfam" id="TIGR00759">
    <property type="entry name" value="aceE"/>
    <property type="match status" value="1"/>
</dbReference>
<keyword evidence="4" id="KW-0786">Thiamine pyrophosphate</keyword>
<reference evidence="9 10" key="1">
    <citation type="submission" date="2017-08" db="EMBL/GenBank/DDBJ databases">
        <title>Infants hospitalized years apart are colonized by the same room-sourced microbial strains.</title>
        <authorList>
            <person name="Brooks B."/>
            <person name="Olm M.R."/>
            <person name="Firek B.A."/>
            <person name="Baker R."/>
            <person name="Thomas B.C."/>
            <person name="Morowitz M.J."/>
            <person name="Banfield J.F."/>
        </authorList>
    </citation>
    <scope>NUCLEOTIDE SEQUENCE [LARGE SCALE GENOMIC DNA]</scope>
    <source>
        <strain evidence="9">S2_005_003_R2_41</strain>
    </source>
</reference>
<comment type="caution">
    <text evidence="9">The sequence shown here is derived from an EMBL/GenBank/DDBJ whole genome shotgun (WGS) entry which is preliminary data.</text>
</comment>
<evidence type="ECO:0000259" key="8">
    <source>
        <dbReference type="Pfam" id="PF22613"/>
    </source>
</evidence>
<dbReference type="InterPro" id="IPR051157">
    <property type="entry name" value="PDH/Transketolase"/>
</dbReference>
<keyword evidence="9" id="KW-0670">Pyruvate</keyword>